<dbReference type="Proteomes" id="UP000054007">
    <property type="component" value="Unassembled WGS sequence"/>
</dbReference>
<gene>
    <name evidence="1" type="ORF">CYLTODRAFT_491514</name>
</gene>
<reference evidence="1 2" key="1">
    <citation type="journal article" date="2015" name="Fungal Genet. Biol.">
        <title>Evolution of novel wood decay mechanisms in Agaricales revealed by the genome sequences of Fistulina hepatica and Cylindrobasidium torrendii.</title>
        <authorList>
            <person name="Floudas D."/>
            <person name="Held B.W."/>
            <person name="Riley R."/>
            <person name="Nagy L.G."/>
            <person name="Koehler G."/>
            <person name="Ransdell A.S."/>
            <person name="Younus H."/>
            <person name="Chow J."/>
            <person name="Chiniquy J."/>
            <person name="Lipzen A."/>
            <person name="Tritt A."/>
            <person name="Sun H."/>
            <person name="Haridas S."/>
            <person name="LaButti K."/>
            <person name="Ohm R.A."/>
            <person name="Kues U."/>
            <person name="Blanchette R.A."/>
            <person name="Grigoriev I.V."/>
            <person name="Minto R.E."/>
            <person name="Hibbett D.S."/>
        </authorList>
    </citation>
    <scope>NUCLEOTIDE SEQUENCE [LARGE SCALE GENOMIC DNA]</scope>
    <source>
        <strain evidence="1 2">FP15055 ss-10</strain>
    </source>
</reference>
<evidence type="ECO:0000313" key="2">
    <source>
        <dbReference type="Proteomes" id="UP000054007"/>
    </source>
</evidence>
<keyword evidence="2" id="KW-1185">Reference proteome</keyword>
<accession>A0A0D7BA41</accession>
<name>A0A0D7BA41_9AGAR</name>
<organism evidence="1 2">
    <name type="scientific">Cylindrobasidium torrendii FP15055 ss-10</name>
    <dbReference type="NCBI Taxonomy" id="1314674"/>
    <lineage>
        <taxon>Eukaryota</taxon>
        <taxon>Fungi</taxon>
        <taxon>Dikarya</taxon>
        <taxon>Basidiomycota</taxon>
        <taxon>Agaricomycotina</taxon>
        <taxon>Agaricomycetes</taxon>
        <taxon>Agaricomycetidae</taxon>
        <taxon>Agaricales</taxon>
        <taxon>Marasmiineae</taxon>
        <taxon>Physalacriaceae</taxon>
        <taxon>Cylindrobasidium</taxon>
    </lineage>
</organism>
<sequence length="377" mass="42861">MVAHISFLPVEILQYIFILAQARDCIFFEYPQIIQNARVAAALSYTCQHWRAVALGMSELWTFLSDEQYNSWDLYMKRSHPRPLVFGLADPTLEYPLPESTERVQQIVLKVFSEGERIFDLLNSCSFLSLCTISMSGDPMSIPVPRAPDTQAIIPYPNRFLALKNLHCKNINFPVIPMFPSLVNISVDAMVMPVESALAPSASTLTHITFGASVRSWFGARERVTLPVLKSLTLNNTPVAVAIWLITPALKVLRLQKYVEQENLIAIKFAIAVWRNDPLALLTEFTLHIEATDSDDGERSFLWHMFVAFPNVRKVRWDVPNKLVSQLGSRLNDNVWTGLEDIALRVQGEDANEELLATMRKTNARELVKPYLHLYKE</sequence>
<proteinExistence type="predicted"/>
<protein>
    <submittedName>
        <fullName evidence="1">Uncharacterized protein</fullName>
    </submittedName>
</protein>
<dbReference type="OrthoDB" id="2889232at2759"/>
<evidence type="ECO:0000313" key="1">
    <source>
        <dbReference type="EMBL" id="KIY66386.1"/>
    </source>
</evidence>
<dbReference type="EMBL" id="KN880556">
    <property type="protein sequence ID" value="KIY66386.1"/>
    <property type="molecule type" value="Genomic_DNA"/>
</dbReference>
<dbReference type="AlphaFoldDB" id="A0A0D7BA41"/>